<dbReference type="RefSeq" id="WP_089732785.1">
    <property type="nucleotide sequence ID" value="NZ_FNEG01000001.1"/>
</dbReference>
<protein>
    <recommendedName>
        <fullName evidence="6">Lipoprotein</fullName>
    </recommendedName>
</protein>
<proteinExistence type="predicted"/>
<dbReference type="AlphaFoldDB" id="A0A2X2WT67"/>
<evidence type="ECO:0000313" key="2">
    <source>
        <dbReference type="EMBL" id="SDI15657.1"/>
    </source>
</evidence>
<reference evidence="2 4" key="1">
    <citation type="submission" date="2016-10" db="EMBL/GenBank/DDBJ databases">
        <authorList>
            <person name="Varghese N."/>
            <person name="Submissions S."/>
        </authorList>
    </citation>
    <scope>NUCLEOTIDE SEQUENCE [LARGE SCALE GENOMIC DNA]</scope>
    <source>
        <strain evidence="2 4">DSM 19299</strain>
    </source>
</reference>
<dbReference type="PROSITE" id="PS51257">
    <property type="entry name" value="PROKAR_LIPOPROTEIN"/>
    <property type="match status" value="1"/>
</dbReference>
<organism evidence="3 5">
    <name type="scientific">Chryseobacterium jejuense</name>
    <dbReference type="NCBI Taxonomy" id="445960"/>
    <lineage>
        <taxon>Bacteria</taxon>
        <taxon>Pseudomonadati</taxon>
        <taxon>Bacteroidota</taxon>
        <taxon>Flavobacteriia</taxon>
        <taxon>Flavobacteriales</taxon>
        <taxon>Weeksellaceae</taxon>
        <taxon>Chryseobacterium group</taxon>
        <taxon>Chryseobacterium</taxon>
    </lineage>
</organism>
<dbReference type="Proteomes" id="UP000199426">
    <property type="component" value="Unassembled WGS sequence"/>
</dbReference>
<sequence>MKKIIPLYLLLLLVGCKKSTETNTKGAASPSPALKASEKKEEHDIVKPAQTIVKPQQENIDFINYSIDDLEGITSTGTEGVYRNFDFSYRDGETLFILVPKIGAAQWYSQQASQYKDQDADTMIDKKLSQQSFKGLSKEFNIFIFHTPKKYLKHTPNLDAPYTPQIPRTLFVYEYNTTNNSWKTIDYFDIKNDNDEVKANEWRENFTSKLSSSERKVNGTP</sequence>
<dbReference type="EMBL" id="FNEG01000001">
    <property type="protein sequence ID" value="SDI15657.1"/>
    <property type="molecule type" value="Genomic_DNA"/>
</dbReference>
<evidence type="ECO:0008006" key="6">
    <source>
        <dbReference type="Google" id="ProtNLM"/>
    </source>
</evidence>
<evidence type="ECO:0000313" key="3">
    <source>
        <dbReference type="EMBL" id="SQB46522.1"/>
    </source>
</evidence>
<feature type="region of interest" description="Disordered" evidence="1">
    <location>
        <begin position="21"/>
        <end position="41"/>
    </location>
</feature>
<name>A0A2X2WT67_CHRJE</name>
<reference evidence="3 5" key="2">
    <citation type="submission" date="2018-06" db="EMBL/GenBank/DDBJ databases">
        <authorList>
            <consortium name="Pathogen Informatics"/>
            <person name="Doyle S."/>
        </authorList>
    </citation>
    <scope>NUCLEOTIDE SEQUENCE [LARGE SCALE GENOMIC DNA]</scope>
    <source>
        <strain evidence="3 5">NCTC13492</strain>
    </source>
</reference>
<evidence type="ECO:0000313" key="5">
    <source>
        <dbReference type="Proteomes" id="UP000251670"/>
    </source>
</evidence>
<evidence type="ECO:0000256" key="1">
    <source>
        <dbReference type="SAM" id="MobiDB-lite"/>
    </source>
</evidence>
<dbReference type="Proteomes" id="UP000251670">
    <property type="component" value="Unassembled WGS sequence"/>
</dbReference>
<dbReference type="OrthoDB" id="1256812at2"/>
<keyword evidence="4" id="KW-1185">Reference proteome</keyword>
<accession>A0A2X2WT67</accession>
<evidence type="ECO:0000313" key="4">
    <source>
        <dbReference type="Proteomes" id="UP000199426"/>
    </source>
</evidence>
<dbReference type="STRING" id="445960.SAMN05421542_0253"/>
<gene>
    <name evidence="3" type="ORF">NCTC13492_03597</name>
    <name evidence="2" type="ORF">SAMN05421542_0253</name>
</gene>
<dbReference type="EMBL" id="UAWB01000013">
    <property type="protein sequence ID" value="SQB46522.1"/>
    <property type="molecule type" value="Genomic_DNA"/>
</dbReference>